<dbReference type="EMBL" id="QGDL01000004">
    <property type="protein sequence ID" value="PWJ30370.1"/>
    <property type="molecule type" value="Genomic_DNA"/>
</dbReference>
<evidence type="ECO:0000256" key="2">
    <source>
        <dbReference type="ARBA" id="ARBA00023015"/>
    </source>
</evidence>
<dbReference type="GO" id="GO:0000160">
    <property type="term" value="P:phosphorelay signal transduction system"/>
    <property type="evidence" value="ECO:0007669"/>
    <property type="project" value="InterPro"/>
</dbReference>
<dbReference type="Proteomes" id="UP000245845">
    <property type="component" value="Unassembled WGS sequence"/>
</dbReference>
<dbReference type="AlphaFoldDB" id="A0A2Y9BEW4"/>
<evidence type="ECO:0000259" key="8">
    <source>
        <dbReference type="PROSITE" id="PS50110"/>
    </source>
</evidence>
<keyword evidence="4" id="KW-0804">Transcription</keyword>
<dbReference type="GO" id="GO:0043565">
    <property type="term" value="F:sequence-specific DNA binding"/>
    <property type="evidence" value="ECO:0007669"/>
    <property type="project" value="InterPro"/>
</dbReference>
<feature type="modified residue" description="4-aspartylphosphate" evidence="6">
    <location>
        <position position="58"/>
    </location>
</feature>
<dbReference type="PANTHER" id="PTHR43280">
    <property type="entry name" value="ARAC-FAMILY TRANSCRIPTIONAL REGULATOR"/>
    <property type="match status" value="1"/>
</dbReference>
<dbReference type="Gene3D" id="1.10.10.60">
    <property type="entry name" value="Homeodomain-like"/>
    <property type="match status" value="2"/>
</dbReference>
<evidence type="ECO:0000259" key="7">
    <source>
        <dbReference type="PROSITE" id="PS01124"/>
    </source>
</evidence>
<keyword evidence="6" id="KW-0597">Phosphoprotein</keyword>
<dbReference type="SUPFAM" id="SSF52172">
    <property type="entry name" value="CheY-like"/>
    <property type="match status" value="1"/>
</dbReference>
<proteinExistence type="predicted"/>
<reference evidence="9 10" key="1">
    <citation type="submission" date="2018-05" db="EMBL/GenBank/DDBJ databases">
        <title>The Hungate 1000. A catalogue of reference genomes from the rumen microbiome.</title>
        <authorList>
            <person name="Kelly W."/>
        </authorList>
    </citation>
    <scope>NUCLEOTIDE SEQUENCE [LARGE SCALE GENOMIC DNA]</scope>
    <source>
        <strain evidence="9 10">NLAE-zl-C242</strain>
    </source>
</reference>
<keyword evidence="2" id="KW-0805">Transcription regulation</keyword>
<dbReference type="InterPro" id="IPR020449">
    <property type="entry name" value="Tscrpt_reg_AraC-type_HTH"/>
</dbReference>
<dbReference type="InterPro" id="IPR018062">
    <property type="entry name" value="HTH_AraC-typ_CS"/>
</dbReference>
<gene>
    <name evidence="9" type="ORF">A8806_104240</name>
</gene>
<protein>
    <recommendedName>
        <fullName evidence="1">Stage 0 sporulation protein A homolog</fullName>
    </recommendedName>
</protein>
<dbReference type="PROSITE" id="PS00041">
    <property type="entry name" value="HTH_ARAC_FAMILY_1"/>
    <property type="match status" value="1"/>
</dbReference>
<dbReference type="InterPro" id="IPR018060">
    <property type="entry name" value="HTH_AraC"/>
</dbReference>
<dbReference type="PROSITE" id="PS50110">
    <property type="entry name" value="RESPONSE_REGULATORY"/>
    <property type="match status" value="1"/>
</dbReference>
<dbReference type="SMART" id="SM00448">
    <property type="entry name" value="REC"/>
    <property type="match status" value="1"/>
</dbReference>
<dbReference type="InterPro" id="IPR009057">
    <property type="entry name" value="Homeodomain-like_sf"/>
</dbReference>
<evidence type="ECO:0000313" key="9">
    <source>
        <dbReference type="EMBL" id="PWJ30370.1"/>
    </source>
</evidence>
<dbReference type="CDD" id="cd17536">
    <property type="entry name" value="REC_YesN-like"/>
    <property type="match status" value="1"/>
</dbReference>
<comment type="caution">
    <text evidence="9">The sequence shown here is derived from an EMBL/GenBank/DDBJ whole genome shotgun (WGS) entry which is preliminary data.</text>
</comment>
<evidence type="ECO:0000256" key="1">
    <source>
        <dbReference type="ARBA" id="ARBA00018672"/>
    </source>
</evidence>
<dbReference type="PRINTS" id="PR00032">
    <property type="entry name" value="HTHARAC"/>
</dbReference>
<feature type="domain" description="HTH araC/xylS-type" evidence="7">
    <location>
        <begin position="408"/>
        <end position="506"/>
    </location>
</feature>
<dbReference type="RefSeq" id="WP_109730796.1">
    <property type="nucleotide sequence ID" value="NZ_BAAACK010000019.1"/>
</dbReference>
<accession>A0A2Y9BEW4</accession>
<dbReference type="Pfam" id="PF00072">
    <property type="entry name" value="Response_reg"/>
    <property type="match status" value="1"/>
</dbReference>
<evidence type="ECO:0000256" key="3">
    <source>
        <dbReference type="ARBA" id="ARBA00023125"/>
    </source>
</evidence>
<keyword evidence="10" id="KW-1185">Reference proteome</keyword>
<keyword evidence="3" id="KW-0238">DNA-binding</keyword>
<dbReference type="Pfam" id="PF12833">
    <property type="entry name" value="HTH_18"/>
    <property type="match status" value="1"/>
</dbReference>
<evidence type="ECO:0000256" key="5">
    <source>
        <dbReference type="ARBA" id="ARBA00024867"/>
    </source>
</evidence>
<name>A0A2Y9BEW4_9FIRM</name>
<feature type="domain" description="Response regulatory" evidence="8">
    <location>
        <begin position="6"/>
        <end position="123"/>
    </location>
</feature>
<dbReference type="InterPro" id="IPR011006">
    <property type="entry name" value="CheY-like_superfamily"/>
</dbReference>
<dbReference type="SUPFAM" id="SSF46689">
    <property type="entry name" value="Homeodomain-like"/>
    <property type="match status" value="2"/>
</dbReference>
<comment type="function">
    <text evidence="5">May play the central regulatory role in sporulation. It may be an element of the effector pathway responsible for the activation of sporulation genes in response to nutritional stress. Spo0A may act in concert with spo0H (a sigma factor) to control the expression of some genes that are critical to the sporulation process.</text>
</comment>
<organism evidence="9 10">
    <name type="scientific">Faecalicatena orotica</name>
    <dbReference type="NCBI Taxonomy" id="1544"/>
    <lineage>
        <taxon>Bacteria</taxon>
        <taxon>Bacillati</taxon>
        <taxon>Bacillota</taxon>
        <taxon>Clostridia</taxon>
        <taxon>Lachnospirales</taxon>
        <taxon>Lachnospiraceae</taxon>
        <taxon>Faecalicatena</taxon>
    </lineage>
</organism>
<sequence length="512" mass="60066">MDDYCRVLIIDDEFIMRQGMKHMLEWEKEGFQIVGEASNGQEGLLLVEERKPHIVLTDIVMPVIDGIEFSDIMGKRYPDIQLIILSSYDKFEYVKATLLNGAADYVLKPTLNPEILLNTLHKAVDRIPGFQLNSRKEVPFAGQAEKFLLGFQEKLDEVTFSQCFPHTFFRLLALNVREAAGRRKEEMSSVQNMLVSYYKEKEDYVTLPVFLNEGILCVIINYRRKDEQAVITDAEDVSGRICRAYPRAFLVLSLNFTDKQEMRRHYRQEVTKEMARAFYYPERHLLITKGYQEDGAVRRFEFETYTRLLSQRHHGEALEMFEEYVRYLLKCQMEEERLKNLARNLLYNYLIELENHFSIDSDSLKEKYFAMLDEAVWLDRFEEALDQIISGLKLILEQNCSADDGRIIAMKQYVASHYQEPLDLSDIAEQFGLSYHYLSSYFSQTAKEGFNEYLNKLRIEHAMNLLRESDMSIAEIGCAAGYSEHSYFCRVFKKMTGDTPSGFRRREKLRER</sequence>
<dbReference type="PROSITE" id="PS01124">
    <property type="entry name" value="HTH_ARAC_FAMILY_2"/>
    <property type="match status" value="1"/>
</dbReference>
<dbReference type="OrthoDB" id="342399at2"/>
<evidence type="ECO:0000256" key="4">
    <source>
        <dbReference type="ARBA" id="ARBA00023163"/>
    </source>
</evidence>
<evidence type="ECO:0000256" key="6">
    <source>
        <dbReference type="PROSITE-ProRule" id="PRU00169"/>
    </source>
</evidence>
<dbReference type="Gene3D" id="3.40.50.2300">
    <property type="match status" value="1"/>
</dbReference>
<dbReference type="PANTHER" id="PTHR43280:SF2">
    <property type="entry name" value="HTH-TYPE TRANSCRIPTIONAL REGULATOR EXSA"/>
    <property type="match status" value="1"/>
</dbReference>
<dbReference type="SMART" id="SM00342">
    <property type="entry name" value="HTH_ARAC"/>
    <property type="match status" value="1"/>
</dbReference>
<dbReference type="InterPro" id="IPR001789">
    <property type="entry name" value="Sig_transdc_resp-reg_receiver"/>
</dbReference>
<dbReference type="GO" id="GO:0003700">
    <property type="term" value="F:DNA-binding transcription factor activity"/>
    <property type="evidence" value="ECO:0007669"/>
    <property type="project" value="InterPro"/>
</dbReference>
<evidence type="ECO:0000313" key="10">
    <source>
        <dbReference type="Proteomes" id="UP000245845"/>
    </source>
</evidence>